<feature type="region of interest" description="Disordered" evidence="1">
    <location>
        <begin position="97"/>
        <end position="126"/>
    </location>
</feature>
<dbReference type="OrthoDB" id="6378859at2759"/>
<keyword evidence="3" id="KW-1185">Reference proteome</keyword>
<dbReference type="EMBL" id="VSRR010007502">
    <property type="protein sequence ID" value="MPC47021.1"/>
    <property type="molecule type" value="Genomic_DNA"/>
</dbReference>
<dbReference type="Proteomes" id="UP000324222">
    <property type="component" value="Unassembled WGS sequence"/>
</dbReference>
<reference evidence="2 3" key="1">
    <citation type="submission" date="2019-05" db="EMBL/GenBank/DDBJ databases">
        <title>Another draft genome of Portunus trituberculatus and its Hox gene families provides insights of decapod evolution.</title>
        <authorList>
            <person name="Jeong J.-H."/>
            <person name="Song I."/>
            <person name="Kim S."/>
            <person name="Choi T."/>
            <person name="Kim D."/>
            <person name="Ryu S."/>
            <person name="Kim W."/>
        </authorList>
    </citation>
    <scope>NUCLEOTIDE SEQUENCE [LARGE SCALE GENOMIC DNA]</scope>
    <source>
        <tissue evidence="2">Muscle</tissue>
    </source>
</reference>
<gene>
    <name evidence="2" type="ORF">E2C01_040755</name>
</gene>
<proteinExistence type="predicted"/>
<feature type="compositionally biased region" description="Basic and acidic residues" evidence="1">
    <location>
        <begin position="115"/>
        <end position="126"/>
    </location>
</feature>
<name>A0A5B7FI83_PORTR</name>
<sequence length="126" mass="14215">MNLNPVGVDPELNRWERLMSDNDDKRIWEAIDWRGEYRESTDDNSAPSNEEFKAVFEDAYNPQDNEALNPNGFRTNVIIPVLDDPIQVNEVKTQINNMKPNKSCGPDGLSPESKPAAREEGAALNI</sequence>
<protein>
    <submittedName>
        <fullName evidence="2">Uncharacterized protein</fullName>
    </submittedName>
</protein>
<dbReference type="AlphaFoldDB" id="A0A5B7FI83"/>
<evidence type="ECO:0000313" key="2">
    <source>
        <dbReference type="EMBL" id="MPC47021.1"/>
    </source>
</evidence>
<evidence type="ECO:0000313" key="3">
    <source>
        <dbReference type="Proteomes" id="UP000324222"/>
    </source>
</evidence>
<organism evidence="2 3">
    <name type="scientific">Portunus trituberculatus</name>
    <name type="common">Swimming crab</name>
    <name type="synonym">Neptunus trituberculatus</name>
    <dbReference type="NCBI Taxonomy" id="210409"/>
    <lineage>
        <taxon>Eukaryota</taxon>
        <taxon>Metazoa</taxon>
        <taxon>Ecdysozoa</taxon>
        <taxon>Arthropoda</taxon>
        <taxon>Crustacea</taxon>
        <taxon>Multicrustacea</taxon>
        <taxon>Malacostraca</taxon>
        <taxon>Eumalacostraca</taxon>
        <taxon>Eucarida</taxon>
        <taxon>Decapoda</taxon>
        <taxon>Pleocyemata</taxon>
        <taxon>Brachyura</taxon>
        <taxon>Eubrachyura</taxon>
        <taxon>Portunoidea</taxon>
        <taxon>Portunidae</taxon>
        <taxon>Portuninae</taxon>
        <taxon>Portunus</taxon>
    </lineage>
</organism>
<evidence type="ECO:0000256" key="1">
    <source>
        <dbReference type="SAM" id="MobiDB-lite"/>
    </source>
</evidence>
<comment type="caution">
    <text evidence="2">The sequence shown here is derived from an EMBL/GenBank/DDBJ whole genome shotgun (WGS) entry which is preliminary data.</text>
</comment>
<accession>A0A5B7FI83</accession>